<feature type="coiled-coil region" evidence="5">
    <location>
        <begin position="92"/>
        <end position="119"/>
    </location>
</feature>
<feature type="region of interest" description="Disordered" evidence="6">
    <location>
        <begin position="330"/>
        <end position="361"/>
    </location>
</feature>
<evidence type="ECO:0000256" key="4">
    <source>
        <dbReference type="PROSITE-ProRule" id="PRU00035"/>
    </source>
</evidence>
<dbReference type="EMBL" id="EQ973939">
    <property type="protein sequence ID" value="EEF37836.1"/>
    <property type="molecule type" value="Genomic_DNA"/>
</dbReference>
<evidence type="ECO:0000256" key="3">
    <source>
        <dbReference type="ARBA" id="ARBA00023163"/>
    </source>
</evidence>
<dbReference type="GO" id="GO:0000785">
    <property type="term" value="C:chromatin"/>
    <property type="evidence" value="ECO:0000318"/>
    <property type="project" value="GO_Central"/>
</dbReference>
<evidence type="ECO:0000313" key="10">
    <source>
        <dbReference type="Proteomes" id="UP000008311"/>
    </source>
</evidence>
<feature type="region of interest" description="Disordered" evidence="6">
    <location>
        <begin position="139"/>
        <end position="175"/>
    </location>
</feature>
<dbReference type="InterPro" id="IPR038336">
    <property type="entry name" value="NET_sf"/>
</dbReference>
<dbReference type="GO" id="GO:0061733">
    <property type="term" value="F:protein-lysine-acetyltransferase activity"/>
    <property type="evidence" value="ECO:0007669"/>
    <property type="project" value="UniProtKB-EC"/>
</dbReference>
<proteinExistence type="predicted"/>
<dbReference type="Pfam" id="PF17035">
    <property type="entry name" value="BET"/>
    <property type="match status" value="1"/>
</dbReference>
<sequence length="553" mass="62597">MATGPTNTSSNKKVYAQKLQTNYRNTSRIPQSTPPPPLSQQQQKPFDTVASDDDSSSHSHLPYNGRGNLLPGYVKLDDKVRISLNCGSKSVIRELKRKLVSELDQVRSLKKRLEAKETQFNGSNRTGGTLARVNSEVSYVGPTNSRPLQKLADNTSNNNHYENLDKEKKTSKVNHKKEKVLGSENIKKKLKTSNEPKKGGEGNIMGRCNREVFKKCEDLLEKLMKHQYGWVFNKPVDVKKLKLHDYFKIIKHPMDLGTVKSRLKKNWYKSPKEFAEDVKLTFNNAMKYNDKGQDAHIMADVLLKLFEEHWAIIEPEFINNERVDMGYDAGLPRPAPNRASAPPAPAPSPVLASAPLRKMPSESKILDRSESMTKPMNSSMKAANMATHEGRLPMSKKPKEIDPQRREMTFEEKQRLSADLLDMPSDKLDSVVQIIRKRNPGLCQQDDEIEVDIDSFDSETLWELDRLVNNHKKGLTKDSRIAEPAFQARGEAGHNIEETNLTSRAAEAPEESEAGKILKPLGFILPSFRFTSWVLVIFKLLRHNSKSPFLLSS</sequence>
<keyword evidence="9" id="KW-0012">Acyltransferase</keyword>
<dbReference type="PROSITE" id="PS51525">
    <property type="entry name" value="NET"/>
    <property type="match status" value="1"/>
</dbReference>
<dbReference type="EC" id="2.3.1.48" evidence="9"/>
<reference evidence="10" key="1">
    <citation type="journal article" date="2010" name="Nat. Biotechnol.">
        <title>Draft genome sequence of the oilseed species Ricinus communis.</title>
        <authorList>
            <person name="Chan A.P."/>
            <person name="Crabtree J."/>
            <person name="Zhao Q."/>
            <person name="Lorenzi H."/>
            <person name="Orvis J."/>
            <person name="Puiu D."/>
            <person name="Melake-Berhan A."/>
            <person name="Jones K.M."/>
            <person name="Redman J."/>
            <person name="Chen G."/>
            <person name="Cahoon E.B."/>
            <person name="Gedil M."/>
            <person name="Stanke M."/>
            <person name="Haas B.J."/>
            <person name="Wortman J.R."/>
            <person name="Fraser-Liggett C.M."/>
            <person name="Ravel J."/>
            <person name="Rabinowicz P.D."/>
        </authorList>
    </citation>
    <scope>NUCLEOTIDE SEQUENCE [LARGE SCALE GENOMIC DNA]</scope>
    <source>
        <strain evidence="10">cv. Hale</strain>
    </source>
</reference>
<dbReference type="PANTHER" id="PTHR45926">
    <property type="entry name" value="OSJNBA0053K19.4 PROTEIN"/>
    <property type="match status" value="1"/>
</dbReference>
<evidence type="ECO:0000256" key="1">
    <source>
        <dbReference type="ARBA" id="ARBA00023015"/>
    </source>
</evidence>
<evidence type="ECO:0000256" key="6">
    <source>
        <dbReference type="SAM" id="MobiDB-lite"/>
    </source>
</evidence>
<keyword evidence="2 4" id="KW-0103">Bromodomain</keyword>
<evidence type="ECO:0000256" key="5">
    <source>
        <dbReference type="SAM" id="Coils"/>
    </source>
</evidence>
<feature type="compositionally biased region" description="Polar residues" evidence="6">
    <location>
        <begin position="1"/>
        <end position="29"/>
    </location>
</feature>
<protein>
    <submittedName>
        <fullName evidence="9">Bromodomain-containing protein, putative</fullName>
        <ecNumber evidence="9">2.3.1.48</ecNumber>
    </submittedName>
</protein>
<feature type="region of interest" description="Disordered" evidence="6">
    <location>
        <begin position="1"/>
        <end position="66"/>
    </location>
</feature>
<name>B9SEU0_RICCO</name>
<dbReference type="InterPro" id="IPR036427">
    <property type="entry name" value="Bromodomain-like_sf"/>
</dbReference>
<dbReference type="eggNOG" id="KOG1474">
    <property type="taxonomic scope" value="Eukaryota"/>
</dbReference>
<dbReference type="SMART" id="SM00297">
    <property type="entry name" value="BROMO"/>
    <property type="match status" value="1"/>
</dbReference>
<dbReference type="Proteomes" id="UP000008311">
    <property type="component" value="Unassembled WGS sequence"/>
</dbReference>
<dbReference type="Gene3D" id="1.20.1270.220">
    <property type="match status" value="1"/>
</dbReference>
<organism evidence="9 10">
    <name type="scientific">Ricinus communis</name>
    <name type="common">Castor bean</name>
    <dbReference type="NCBI Taxonomy" id="3988"/>
    <lineage>
        <taxon>Eukaryota</taxon>
        <taxon>Viridiplantae</taxon>
        <taxon>Streptophyta</taxon>
        <taxon>Embryophyta</taxon>
        <taxon>Tracheophyta</taxon>
        <taxon>Spermatophyta</taxon>
        <taxon>Magnoliopsida</taxon>
        <taxon>eudicotyledons</taxon>
        <taxon>Gunneridae</taxon>
        <taxon>Pentapetalae</taxon>
        <taxon>rosids</taxon>
        <taxon>fabids</taxon>
        <taxon>Malpighiales</taxon>
        <taxon>Euphorbiaceae</taxon>
        <taxon>Acalyphoideae</taxon>
        <taxon>Acalypheae</taxon>
        <taxon>Ricinus</taxon>
    </lineage>
</organism>
<dbReference type="InterPro" id="IPR027353">
    <property type="entry name" value="NET_dom"/>
</dbReference>
<dbReference type="PRINTS" id="PR00503">
    <property type="entry name" value="BROMODOMAIN"/>
</dbReference>
<feature type="compositionally biased region" description="Polar residues" evidence="6">
    <location>
        <begin position="139"/>
        <end position="161"/>
    </location>
</feature>
<dbReference type="GO" id="GO:0005634">
    <property type="term" value="C:nucleus"/>
    <property type="evidence" value="ECO:0000318"/>
    <property type="project" value="GO_Central"/>
</dbReference>
<keyword evidence="10" id="KW-1185">Reference proteome</keyword>
<keyword evidence="1" id="KW-0805">Transcription regulation</keyword>
<evidence type="ECO:0000259" key="8">
    <source>
        <dbReference type="PROSITE" id="PS51525"/>
    </source>
</evidence>
<dbReference type="InterPro" id="IPR001487">
    <property type="entry name" value="Bromodomain"/>
</dbReference>
<keyword evidence="9" id="KW-0808">Transferase</keyword>
<dbReference type="GO" id="GO:0006338">
    <property type="term" value="P:chromatin remodeling"/>
    <property type="evidence" value="ECO:0000318"/>
    <property type="project" value="GO_Central"/>
</dbReference>
<dbReference type="Pfam" id="PF00439">
    <property type="entry name" value="Bromodomain"/>
    <property type="match status" value="1"/>
</dbReference>
<dbReference type="PROSITE" id="PS50014">
    <property type="entry name" value="BROMODOMAIN_2"/>
    <property type="match status" value="1"/>
</dbReference>
<evidence type="ECO:0000313" key="9">
    <source>
        <dbReference type="EMBL" id="EEF37836.1"/>
    </source>
</evidence>
<dbReference type="GO" id="GO:0003682">
    <property type="term" value="F:chromatin binding"/>
    <property type="evidence" value="ECO:0000318"/>
    <property type="project" value="GO_Central"/>
</dbReference>
<dbReference type="InParanoid" id="B9SEU0"/>
<keyword evidence="5" id="KW-0175">Coiled coil</keyword>
<dbReference type="Gene3D" id="1.20.920.10">
    <property type="entry name" value="Bromodomain-like"/>
    <property type="match status" value="1"/>
</dbReference>
<dbReference type="GO" id="GO:0042393">
    <property type="term" value="F:histone binding"/>
    <property type="evidence" value="ECO:0000318"/>
    <property type="project" value="GO_Central"/>
</dbReference>
<accession>B9SEU0</accession>
<dbReference type="GO" id="GO:0006357">
    <property type="term" value="P:regulation of transcription by RNA polymerase II"/>
    <property type="evidence" value="ECO:0000318"/>
    <property type="project" value="GO_Central"/>
</dbReference>
<dbReference type="AlphaFoldDB" id="B9SEU0"/>
<dbReference type="STRING" id="3988.B9SEU0"/>
<evidence type="ECO:0000259" key="7">
    <source>
        <dbReference type="PROSITE" id="PS50014"/>
    </source>
</evidence>
<feature type="domain" description="Bromo" evidence="7">
    <location>
        <begin position="224"/>
        <end position="296"/>
    </location>
</feature>
<keyword evidence="3" id="KW-0804">Transcription</keyword>
<evidence type="ECO:0000256" key="2">
    <source>
        <dbReference type="ARBA" id="ARBA00023117"/>
    </source>
</evidence>
<dbReference type="GO" id="GO:0004674">
    <property type="term" value="F:protein serine/threonine kinase activity"/>
    <property type="evidence" value="ECO:0000318"/>
    <property type="project" value="GO_Central"/>
</dbReference>
<gene>
    <name evidence="9" type="ORF">RCOM_0105120</name>
</gene>
<feature type="domain" description="NET" evidence="8">
    <location>
        <begin position="398"/>
        <end position="479"/>
    </location>
</feature>
<dbReference type="SUPFAM" id="SSF47370">
    <property type="entry name" value="Bromodomain"/>
    <property type="match status" value="1"/>
</dbReference>